<evidence type="ECO:0000256" key="5">
    <source>
        <dbReference type="ARBA" id="ARBA00047925"/>
    </source>
</evidence>
<dbReference type="Pfam" id="PF01513">
    <property type="entry name" value="NAD_kinase"/>
    <property type="match status" value="1"/>
</dbReference>
<dbReference type="RefSeq" id="WP_145277431.1">
    <property type="nucleotide sequence ID" value="NZ_CP036426.1"/>
</dbReference>
<proteinExistence type="inferred from homology"/>
<dbReference type="GO" id="GO:0005524">
    <property type="term" value="F:ATP binding"/>
    <property type="evidence" value="ECO:0007669"/>
    <property type="project" value="UniProtKB-KW"/>
</dbReference>
<feature type="binding site" evidence="6">
    <location>
        <begin position="69"/>
        <end position="70"/>
    </location>
    <ligand>
        <name>NAD(+)</name>
        <dbReference type="ChEBI" id="CHEBI:57540"/>
    </ligand>
</feature>
<accession>A0A518HCX5</accession>
<dbReference type="EC" id="2.7.1.23" evidence="6"/>
<feature type="binding site" evidence="6">
    <location>
        <position position="244"/>
    </location>
    <ligand>
        <name>NAD(+)</name>
        <dbReference type="ChEBI" id="CHEBI:57540"/>
    </ligand>
</feature>
<keyword evidence="6" id="KW-0547">Nucleotide-binding</keyword>
<feature type="binding site" evidence="6">
    <location>
        <position position="154"/>
    </location>
    <ligand>
        <name>NAD(+)</name>
        <dbReference type="ChEBI" id="CHEBI:57540"/>
    </ligand>
</feature>
<comment type="cofactor">
    <cofactor evidence="6">
        <name>a divalent metal cation</name>
        <dbReference type="ChEBI" id="CHEBI:60240"/>
    </cofactor>
</comment>
<feature type="binding site" evidence="6">
    <location>
        <position position="181"/>
    </location>
    <ligand>
        <name>NAD(+)</name>
        <dbReference type="ChEBI" id="CHEBI:57540"/>
    </ligand>
</feature>
<comment type="similarity">
    <text evidence="6">Belongs to the NAD kinase family.</text>
</comment>
<keyword evidence="2 6" id="KW-0418">Kinase</keyword>
<keyword evidence="4 6" id="KW-0520">NAD</keyword>
<dbReference type="GO" id="GO:0019674">
    <property type="term" value="P:NAD+ metabolic process"/>
    <property type="evidence" value="ECO:0007669"/>
    <property type="project" value="InterPro"/>
</dbReference>
<name>A0A518HCX5_9BACT</name>
<dbReference type="SUPFAM" id="SSF111331">
    <property type="entry name" value="NAD kinase/diacylglycerol kinase-like"/>
    <property type="match status" value="1"/>
</dbReference>
<evidence type="ECO:0000256" key="1">
    <source>
        <dbReference type="ARBA" id="ARBA00022679"/>
    </source>
</evidence>
<feature type="binding site" evidence="6">
    <location>
        <position position="173"/>
    </location>
    <ligand>
        <name>NAD(+)</name>
        <dbReference type="ChEBI" id="CHEBI:57540"/>
    </ligand>
</feature>
<keyword evidence="8" id="KW-1185">Reference proteome</keyword>
<dbReference type="GO" id="GO:0051287">
    <property type="term" value="F:NAD binding"/>
    <property type="evidence" value="ECO:0007669"/>
    <property type="project" value="UniProtKB-ARBA"/>
</dbReference>
<dbReference type="OrthoDB" id="9774737at2"/>
<comment type="catalytic activity">
    <reaction evidence="5 6">
        <text>NAD(+) + ATP = ADP + NADP(+) + H(+)</text>
        <dbReference type="Rhea" id="RHEA:18629"/>
        <dbReference type="ChEBI" id="CHEBI:15378"/>
        <dbReference type="ChEBI" id="CHEBI:30616"/>
        <dbReference type="ChEBI" id="CHEBI:57540"/>
        <dbReference type="ChEBI" id="CHEBI:58349"/>
        <dbReference type="ChEBI" id="CHEBI:456216"/>
        <dbReference type="EC" id="2.7.1.23"/>
    </reaction>
</comment>
<dbReference type="Pfam" id="PF20143">
    <property type="entry name" value="NAD_kinase_C"/>
    <property type="match status" value="1"/>
</dbReference>
<feature type="binding site" evidence="6">
    <location>
        <begin position="143"/>
        <end position="144"/>
    </location>
    <ligand>
        <name>NAD(+)</name>
        <dbReference type="ChEBI" id="CHEBI:57540"/>
    </ligand>
</feature>
<comment type="subcellular location">
    <subcellularLocation>
        <location evidence="6">Cytoplasm</location>
    </subcellularLocation>
</comment>
<keyword evidence="6" id="KW-0067">ATP-binding</keyword>
<evidence type="ECO:0000313" key="7">
    <source>
        <dbReference type="EMBL" id="QDV38714.1"/>
    </source>
</evidence>
<dbReference type="InterPro" id="IPR016064">
    <property type="entry name" value="NAD/diacylglycerol_kinase_sf"/>
</dbReference>
<dbReference type="KEGG" id="tpla:ElP_66690"/>
<comment type="caution">
    <text evidence="6">Lacks conserved residue(s) required for the propagation of feature annotation.</text>
</comment>
<dbReference type="HAMAP" id="MF_00361">
    <property type="entry name" value="NAD_kinase"/>
    <property type="match status" value="1"/>
</dbReference>
<feature type="active site" description="Proton acceptor" evidence="6">
    <location>
        <position position="69"/>
    </location>
</feature>
<keyword evidence="3 6" id="KW-0521">NADP</keyword>
<evidence type="ECO:0000256" key="2">
    <source>
        <dbReference type="ARBA" id="ARBA00022777"/>
    </source>
</evidence>
<dbReference type="PANTHER" id="PTHR20275:SF0">
    <property type="entry name" value="NAD KINASE"/>
    <property type="match status" value="1"/>
</dbReference>
<dbReference type="Proteomes" id="UP000317835">
    <property type="component" value="Chromosome"/>
</dbReference>
<dbReference type="Gene3D" id="3.40.50.10330">
    <property type="entry name" value="Probable inorganic polyphosphate/atp-NAD kinase, domain 1"/>
    <property type="match status" value="1"/>
</dbReference>
<comment type="function">
    <text evidence="6">Involved in the regulation of the intracellular balance of NAD and NADP, and is a key enzyme in the biosynthesis of NADP. Catalyzes specifically the phosphorylation on 2'-hydroxyl of the adenosine moiety of NAD to yield NADP.</text>
</comment>
<dbReference type="GO" id="GO:0006741">
    <property type="term" value="P:NADP+ biosynthetic process"/>
    <property type="evidence" value="ECO:0007669"/>
    <property type="project" value="UniProtKB-UniRule"/>
</dbReference>
<evidence type="ECO:0000256" key="3">
    <source>
        <dbReference type="ARBA" id="ARBA00022857"/>
    </source>
</evidence>
<reference evidence="7 8" key="1">
    <citation type="submission" date="2019-02" db="EMBL/GenBank/DDBJ databases">
        <title>Deep-cultivation of Planctomycetes and their phenomic and genomic characterization uncovers novel biology.</title>
        <authorList>
            <person name="Wiegand S."/>
            <person name="Jogler M."/>
            <person name="Boedeker C."/>
            <person name="Pinto D."/>
            <person name="Vollmers J."/>
            <person name="Rivas-Marin E."/>
            <person name="Kohn T."/>
            <person name="Peeters S.H."/>
            <person name="Heuer A."/>
            <person name="Rast P."/>
            <person name="Oberbeckmann S."/>
            <person name="Bunk B."/>
            <person name="Jeske O."/>
            <person name="Meyerdierks A."/>
            <person name="Storesund J.E."/>
            <person name="Kallscheuer N."/>
            <person name="Luecker S."/>
            <person name="Lage O.M."/>
            <person name="Pohl T."/>
            <person name="Merkel B.J."/>
            <person name="Hornburger P."/>
            <person name="Mueller R.-W."/>
            <person name="Bruemmer F."/>
            <person name="Labrenz M."/>
            <person name="Spormann A.M."/>
            <person name="Op den Camp H."/>
            <person name="Overmann J."/>
            <person name="Amann R."/>
            <person name="Jetten M.S.M."/>
            <person name="Mascher T."/>
            <person name="Medema M.H."/>
            <person name="Devos D.P."/>
            <person name="Kaster A.-K."/>
            <person name="Ovreas L."/>
            <person name="Rohde M."/>
            <person name="Galperin M.Y."/>
            <person name="Jogler C."/>
        </authorList>
    </citation>
    <scope>NUCLEOTIDE SEQUENCE [LARGE SCALE GENOMIC DNA]</scope>
    <source>
        <strain evidence="7 8">ElP</strain>
    </source>
</reference>
<gene>
    <name evidence="7" type="primary">ppnK</name>
    <name evidence="6" type="synonym">nadK</name>
    <name evidence="7" type="ORF">ElP_66690</name>
</gene>
<dbReference type="EMBL" id="CP036426">
    <property type="protein sequence ID" value="QDV38714.1"/>
    <property type="molecule type" value="Genomic_DNA"/>
</dbReference>
<dbReference type="GO" id="GO:0005737">
    <property type="term" value="C:cytoplasm"/>
    <property type="evidence" value="ECO:0007669"/>
    <property type="project" value="UniProtKB-SubCell"/>
</dbReference>
<dbReference type="InterPro" id="IPR017437">
    <property type="entry name" value="ATP-NAD_kinase_PpnK-typ_C"/>
</dbReference>
<dbReference type="GO" id="GO:0046872">
    <property type="term" value="F:metal ion binding"/>
    <property type="evidence" value="ECO:0007669"/>
    <property type="project" value="UniProtKB-UniRule"/>
</dbReference>
<dbReference type="InterPro" id="IPR017438">
    <property type="entry name" value="ATP-NAD_kinase_N"/>
</dbReference>
<protein>
    <recommendedName>
        <fullName evidence="6">NAD kinase</fullName>
        <ecNumber evidence="6">2.7.1.23</ecNumber>
    </recommendedName>
    <alternativeName>
        <fullName evidence="6">ATP-dependent NAD kinase</fullName>
    </alternativeName>
</protein>
<dbReference type="GO" id="GO:0003951">
    <property type="term" value="F:NAD+ kinase activity"/>
    <property type="evidence" value="ECO:0007669"/>
    <property type="project" value="UniProtKB-UniRule"/>
</dbReference>
<keyword evidence="6" id="KW-0963">Cytoplasm</keyword>
<dbReference type="InterPro" id="IPR002504">
    <property type="entry name" value="NADK"/>
</dbReference>
<evidence type="ECO:0000313" key="8">
    <source>
        <dbReference type="Proteomes" id="UP000317835"/>
    </source>
</evidence>
<dbReference type="Gene3D" id="2.60.200.30">
    <property type="entry name" value="Probable inorganic polyphosphate/atp-NAD kinase, domain 2"/>
    <property type="match status" value="1"/>
</dbReference>
<organism evidence="7 8">
    <name type="scientific">Tautonia plasticadhaerens</name>
    <dbReference type="NCBI Taxonomy" id="2527974"/>
    <lineage>
        <taxon>Bacteria</taxon>
        <taxon>Pseudomonadati</taxon>
        <taxon>Planctomycetota</taxon>
        <taxon>Planctomycetia</taxon>
        <taxon>Isosphaerales</taxon>
        <taxon>Isosphaeraceae</taxon>
        <taxon>Tautonia</taxon>
    </lineage>
</organism>
<dbReference type="PANTHER" id="PTHR20275">
    <property type="entry name" value="NAD KINASE"/>
    <property type="match status" value="1"/>
</dbReference>
<sequence length="299" mass="32226">MPEPRTEPSPVLRVALLGNGTKPEVVAEADRLGRELRSRPRLELTGIDLGPDSDLTCLEADVALVLGGDGTVLHTARRMGDCPIPVLGINLGRLGFLADLAPSEFLDRLDDLCDRRLTIDNLMTLDCTIRHPDGRSETFRGLNDVVLRAAPPFHLIELGIRIDGESVISYRGDGLILATPVGSTGHSLSAGGPILPPDAQMFVITPICAHTLTQRPLVDSGHKWYEIAPEVTESHAVTAVIDGQIQRKLGPGDRVAVRRGESPFPMVRLPGHSFYRTLRNKLGWGADPALDRRSGAGSG</sequence>
<evidence type="ECO:0000256" key="4">
    <source>
        <dbReference type="ARBA" id="ARBA00023027"/>
    </source>
</evidence>
<feature type="binding site" evidence="6">
    <location>
        <begin position="184"/>
        <end position="189"/>
    </location>
    <ligand>
        <name>NAD(+)</name>
        <dbReference type="ChEBI" id="CHEBI:57540"/>
    </ligand>
</feature>
<dbReference type="AlphaFoldDB" id="A0A518HCX5"/>
<feature type="binding site" evidence="6">
    <location>
        <position position="171"/>
    </location>
    <ligand>
        <name>NAD(+)</name>
        <dbReference type="ChEBI" id="CHEBI:57540"/>
    </ligand>
</feature>
<evidence type="ECO:0000256" key="6">
    <source>
        <dbReference type="HAMAP-Rule" id="MF_00361"/>
    </source>
</evidence>
<feature type="binding site" evidence="6">
    <location>
        <position position="74"/>
    </location>
    <ligand>
        <name>NAD(+)</name>
        <dbReference type="ChEBI" id="CHEBI:57540"/>
    </ligand>
</feature>
<keyword evidence="1 6" id="KW-0808">Transferase</keyword>